<accession>A0A7W6P9B4</accession>
<comment type="caution">
    <text evidence="2">The sequence shown here is derived from an EMBL/GenBank/DDBJ whole genome shotgun (WGS) entry which is preliminary data.</text>
</comment>
<gene>
    <name evidence="2" type="ORF">GGR30_000117</name>
</gene>
<keyword evidence="3" id="KW-1185">Reference proteome</keyword>
<feature type="region of interest" description="Disordered" evidence="1">
    <location>
        <begin position="1"/>
        <end position="37"/>
    </location>
</feature>
<proteinExistence type="predicted"/>
<protein>
    <recommendedName>
        <fullName evidence="4">Lipoprotein</fullName>
    </recommendedName>
</protein>
<organism evidence="2 3">
    <name type="scientific">Martelella radicis</name>
    <dbReference type="NCBI Taxonomy" id="1397476"/>
    <lineage>
        <taxon>Bacteria</taxon>
        <taxon>Pseudomonadati</taxon>
        <taxon>Pseudomonadota</taxon>
        <taxon>Alphaproteobacteria</taxon>
        <taxon>Hyphomicrobiales</taxon>
        <taxon>Aurantimonadaceae</taxon>
        <taxon>Martelella</taxon>
    </lineage>
</organism>
<evidence type="ECO:0000256" key="1">
    <source>
        <dbReference type="SAM" id="MobiDB-lite"/>
    </source>
</evidence>
<dbReference type="EMBL" id="JACIDZ010000001">
    <property type="protein sequence ID" value="MBB4120222.1"/>
    <property type="molecule type" value="Genomic_DNA"/>
</dbReference>
<name>A0A7W6P9B4_9HYPH</name>
<evidence type="ECO:0008006" key="4">
    <source>
        <dbReference type="Google" id="ProtNLM"/>
    </source>
</evidence>
<dbReference type="Proteomes" id="UP000530571">
    <property type="component" value="Unassembled WGS sequence"/>
</dbReference>
<reference evidence="2 3" key="1">
    <citation type="submission" date="2020-08" db="EMBL/GenBank/DDBJ databases">
        <title>Genomic Encyclopedia of Type Strains, Phase IV (KMG-IV): sequencing the most valuable type-strain genomes for metagenomic binning, comparative biology and taxonomic classification.</title>
        <authorList>
            <person name="Goeker M."/>
        </authorList>
    </citation>
    <scope>NUCLEOTIDE SEQUENCE [LARGE SCALE GENOMIC DNA]</scope>
    <source>
        <strain evidence="2 3">DSM 28101</strain>
    </source>
</reference>
<dbReference type="Pfam" id="PF13665">
    <property type="entry name" value="Tox-PAAR-like"/>
    <property type="match status" value="1"/>
</dbReference>
<evidence type="ECO:0000313" key="2">
    <source>
        <dbReference type="EMBL" id="MBB4120222.1"/>
    </source>
</evidence>
<sequence>MRATGKRVHTMGSLITTCSGDEPGTAKGTKSGTVGSVCQPKAHSAKVNAGGNPSIATE</sequence>
<dbReference type="AlphaFoldDB" id="A0A7W6P9B4"/>
<evidence type="ECO:0000313" key="3">
    <source>
        <dbReference type="Proteomes" id="UP000530571"/>
    </source>
</evidence>